<evidence type="ECO:0000313" key="1">
    <source>
        <dbReference type="EMBL" id="AKJ95688.1"/>
    </source>
</evidence>
<dbReference type="EMBL" id="CP011367">
    <property type="protein sequence ID" value="AKJ95688.1"/>
    <property type="molecule type" value="Genomic_DNA"/>
</dbReference>
<dbReference type="CDD" id="cd06464">
    <property type="entry name" value="ACD_sHsps-like"/>
    <property type="match status" value="1"/>
</dbReference>
<dbReference type="RefSeq" id="WP_047251538.1">
    <property type="nucleotide sequence ID" value="NZ_CP011367.1"/>
</dbReference>
<accession>A0A0G3G3A9</accession>
<gene>
    <name evidence="1" type="ORF">TVD_10100</name>
</gene>
<dbReference type="OrthoDB" id="5783120at2"/>
<dbReference type="PATRIC" id="fig|106634.4.peg.2069"/>
<dbReference type="Proteomes" id="UP000064201">
    <property type="component" value="Chromosome"/>
</dbReference>
<reference evidence="1 2" key="1">
    <citation type="submission" date="2015-04" db="EMBL/GenBank/DDBJ databases">
        <title>Complete Sequence for the Genome of the Thioalkalivibrio versutus D301.</title>
        <authorList>
            <person name="Mu T."/>
            <person name="Zhou J."/>
            <person name="Xu X."/>
        </authorList>
    </citation>
    <scope>NUCLEOTIDE SEQUENCE [LARGE SCALE GENOMIC DNA]</scope>
    <source>
        <strain evidence="1 2">D301</strain>
    </source>
</reference>
<name>A0A0G3G3A9_9GAMM</name>
<keyword evidence="2" id="KW-1185">Reference proteome</keyword>
<sequence>MAETLHRMLPLAAASMVLLLAACSPRIYGVSEEQWDTMGEAERVEAIRAWESVQKAREARLQAEAEQEAALAAERAAQVAAIRSGDAGLPGDLIRVSLRGGTLRIGGRERALEPTSFTLASGETRSVEVHAERYRSELDVAYEDGLLLIDLPRHSRTGAARVAWDGDWMQGAESRIRSDGPHRLRDVRAFVQVIPPPGRPLRRY</sequence>
<protein>
    <submittedName>
        <fullName evidence="1">Uncharacterized protein</fullName>
    </submittedName>
</protein>
<dbReference type="KEGG" id="tvr:TVD_10100"/>
<proteinExistence type="predicted"/>
<dbReference type="AlphaFoldDB" id="A0A0G3G3A9"/>
<dbReference type="STRING" id="106634.TVD_10100"/>
<dbReference type="PROSITE" id="PS51257">
    <property type="entry name" value="PROKAR_LIPOPROTEIN"/>
    <property type="match status" value="1"/>
</dbReference>
<evidence type="ECO:0000313" key="2">
    <source>
        <dbReference type="Proteomes" id="UP000064201"/>
    </source>
</evidence>
<organism evidence="1 2">
    <name type="scientific">Thioalkalivibrio versutus</name>
    <dbReference type="NCBI Taxonomy" id="106634"/>
    <lineage>
        <taxon>Bacteria</taxon>
        <taxon>Pseudomonadati</taxon>
        <taxon>Pseudomonadota</taxon>
        <taxon>Gammaproteobacteria</taxon>
        <taxon>Chromatiales</taxon>
        <taxon>Ectothiorhodospiraceae</taxon>
        <taxon>Thioalkalivibrio</taxon>
    </lineage>
</organism>